<dbReference type="SUPFAM" id="SSF55681">
    <property type="entry name" value="Class II aaRS and biotin synthetases"/>
    <property type="match status" value="1"/>
</dbReference>
<keyword evidence="7" id="KW-0694">RNA-binding</keyword>
<feature type="compositionally biased region" description="Basic and acidic residues" evidence="10">
    <location>
        <begin position="435"/>
        <end position="453"/>
    </location>
</feature>
<dbReference type="Gene3D" id="3.30.54.20">
    <property type="match status" value="1"/>
</dbReference>
<evidence type="ECO:0000313" key="13">
    <source>
        <dbReference type="Proteomes" id="UP000228781"/>
    </source>
</evidence>
<dbReference type="GO" id="GO:0004813">
    <property type="term" value="F:alanine-tRNA ligase activity"/>
    <property type="evidence" value="ECO:0007669"/>
    <property type="project" value="UniProtKB-EC"/>
</dbReference>
<proteinExistence type="inferred from homology"/>
<name>A0A2M8EK44_UNCKA</name>
<dbReference type="FunFam" id="3.30.980.10:FF:000004">
    <property type="entry name" value="Alanine--tRNA ligase, cytoplasmic"/>
    <property type="match status" value="1"/>
</dbReference>
<protein>
    <recommendedName>
        <fullName evidence="2">alanine--tRNA ligase</fullName>
        <ecNumber evidence="2">6.1.1.7</ecNumber>
    </recommendedName>
</protein>
<keyword evidence="4 12" id="KW-0436">Ligase</keyword>
<dbReference type="GO" id="GO:0002161">
    <property type="term" value="F:aminoacyl-tRNA deacylase activity"/>
    <property type="evidence" value="ECO:0007669"/>
    <property type="project" value="TreeGrafter"/>
</dbReference>
<evidence type="ECO:0000256" key="8">
    <source>
        <dbReference type="ARBA" id="ARBA00022917"/>
    </source>
</evidence>
<dbReference type="Pfam" id="PF07973">
    <property type="entry name" value="tRNA_SAD"/>
    <property type="match status" value="1"/>
</dbReference>
<dbReference type="CDD" id="cd00673">
    <property type="entry name" value="AlaRS_core"/>
    <property type="match status" value="1"/>
</dbReference>
<gene>
    <name evidence="12" type="ORF">CO059_00630</name>
</gene>
<dbReference type="AlphaFoldDB" id="A0A2M8EK44"/>
<evidence type="ECO:0000256" key="10">
    <source>
        <dbReference type="SAM" id="MobiDB-lite"/>
    </source>
</evidence>
<keyword evidence="6" id="KW-0067">ATP-binding</keyword>
<dbReference type="GO" id="GO:0005524">
    <property type="term" value="F:ATP binding"/>
    <property type="evidence" value="ECO:0007669"/>
    <property type="project" value="UniProtKB-KW"/>
</dbReference>
<dbReference type="InterPro" id="IPR002318">
    <property type="entry name" value="Ala-tRNA-lgiase_IIc"/>
</dbReference>
<evidence type="ECO:0000256" key="1">
    <source>
        <dbReference type="ARBA" id="ARBA00008226"/>
    </source>
</evidence>
<dbReference type="GO" id="GO:0000049">
    <property type="term" value="F:tRNA binding"/>
    <property type="evidence" value="ECO:0007669"/>
    <property type="project" value="UniProtKB-KW"/>
</dbReference>
<dbReference type="InterPro" id="IPR018162">
    <property type="entry name" value="Ala-tRNA-ligase_IIc_anticod-bd"/>
</dbReference>
<evidence type="ECO:0000256" key="4">
    <source>
        <dbReference type="ARBA" id="ARBA00022598"/>
    </source>
</evidence>
<dbReference type="PROSITE" id="PS50860">
    <property type="entry name" value="AA_TRNA_LIGASE_II_ALA"/>
    <property type="match status" value="1"/>
</dbReference>
<comment type="similarity">
    <text evidence="1">Belongs to the class-II aminoacyl-tRNA synthetase family.</text>
</comment>
<evidence type="ECO:0000259" key="11">
    <source>
        <dbReference type="PROSITE" id="PS50860"/>
    </source>
</evidence>
<keyword evidence="5" id="KW-0547">Nucleotide-binding</keyword>
<evidence type="ECO:0000256" key="5">
    <source>
        <dbReference type="ARBA" id="ARBA00022741"/>
    </source>
</evidence>
<evidence type="ECO:0000256" key="2">
    <source>
        <dbReference type="ARBA" id="ARBA00013168"/>
    </source>
</evidence>
<dbReference type="GO" id="GO:0005829">
    <property type="term" value="C:cytosol"/>
    <property type="evidence" value="ECO:0007669"/>
    <property type="project" value="TreeGrafter"/>
</dbReference>
<dbReference type="InterPro" id="IPR018164">
    <property type="entry name" value="Ala-tRNA-synth_IIc_N"/>
</dbReference>
<evidence type="ECO:0000256" key="3">
    <source>
        <dbReference type="ARBA" id="ARBA00022555"/>
    </source>
</evidence>
<dbReference type="EC" id="6.1.1.7" evidence="2"/>
<dbReference type="SMART" id="SM00863">
    <property type="entry name" value="tRNA_SAD"/>
    <property type="match status" value="1"/>
</dbReference>
<dbReference type="NCBIfam" id="NF002436">
    <property type="entry name" value="PRK01584.1"/>
    <property type="match status" value="1"/>
</dbReference>
<dbReference type="InterPro" id="IPR018165">
    <property type="entry name" value="Ala-tRNA-synth_IIc_core"/>
</dbReference>
<dbReference type="InterPro" id="IPR012947">
    <property type="entry name" value="tRNA_SAD"/>
</dbReference>
<evidence type="ECO:0000256" key="7">
    <source>
        <dbReference type="ARBA" id="ARBA00022884"/>
    </source>
</evidence>
<dbReference type="Gene3D" id="3.30.930.10">
    <property type="entry name" value="Bira Bifunctional Protein, Domain 2"/>
    <property type="match status" value="1"/>
</dbReference>
<feature type="region of interest" description="Disordered" evidence="10">
    <location>
        <begin position="435"/>
        <end position="458"/>
    </location>
</feature>
<dbReference type="PANTHER" id="PTHR11777:SF9">
    <property type="entry name" value="ALANINE--TRNA LIGASE, CYTOPLASMIC"/>
    <property type="match status" value="1"/>
</dbReference>
<dbReference type="PANTHER" id="PTHR11777">
    <property type="entry name" value="ALANYL-TRNA SYNTHETASE"/>
    <property type="match status" value="1"/>
</dbReference>
<dbReference type="SUPFAM" id="SSF101353">
    <property type="entry name" value="Putative anticodon-binding domain of alanyl-tRNA synthetase (AlaRS)"/>
    <property type="match status" value="1"/>
</dbReference>
<evidence type="ECO:0000313" key="12">
    <source>
        <dbReference type="EMBL" id="PJC23099.1"/>
    </source>
</evidence>
<dbReference type="GO" id="GO:0006419">
    <property type="term" value="P:alanyl-tRNA aminoacylation"/>
    <property type="evidence" value="ECO:0007669"/>
    <property type="project" value="InterPro"/>
</dbReference>
<comment type="caution">
    <text evidence="12">The sequence shown here is derived from an EMBL/GenBank/DDBJ whole genome shotgun (WGS) entry which is preliminary data.</text>
</comment>
<keyword evidence="9" id="KW-0030">Aminoacyl-tRNA synthetase</keyword>
<dbReference type="InterPro" id="IPR050058">
    <property type="entry name" value="Ala-tRNA_ligase"/>
</dbReference>
<accession>A0A2M8EK44</accession>
<dbReference type="Proteomes" id="UP000228781">
    <property type="component" value="Unassembled WGS sequence"/>
</dbReference>
<dbReference type="InterPro" id="IPR045864">
    <property type="entry name" value="aa-tRNA-synth_II/BPL/LPL"/>
</dbReference>
<sequence>MVHQEIRQKFLDYFVAHGHTVVPSSSLVPSGDESVLLTTAGMQQFKPYMLGEADALTDFGNTRLTSIQKCFRTSDIDAVGDEHHHTFFEMLGNFSVGDPKDSDGVGAGYFKEEAIPLAWNFLTGELGLDPKRIHVSIFAGGEGIPKDWEAKKIWEREAPGIKIQQYGKEDNFWGPPATAGPCGPCSEIIYTLPSGLETELWNLVFMEYYKGERGKPAKSEAIRRARHNAKALGGYTKLKQKNIDTGMGLERLALILQEKETVFETDLFAPIVAEIDKIAKVDGRGDPRSLRIIADHIRGAVFLIADGVQPLNVGRGYVLRRILRRAILHGRLLDISGYFLLEPAKKVITLYREVYPELDKKEKEILAVVEEEEQKFGKTLNQGLKQLEKTLRGPQGKLVDAFVLYDTYGFPLELTKEIAQARGLTVNEKEFERKLEEQRERARSAQKEAKAASDEEIAPQHTAAHLLNAALRTVLGPQVHQAGQHLEVGRFRHDFTFGRKLTDEELKRAEALVNKKIKEDLPVVKAEVSLEEAKKLGAEAVFTEKYQGLEKVTLYHVGDPLTGSGQVFSKELCAGPHVAQTSELGRFEIIKEEAAGAGIRRIYARAIT</sequence>
<evidence type="ECO:0000256" key="6">
    <source>
        <dbReference type="ARBA" id="ARBA00022840"/>
    </source>
</evidence>
<organism evidence="12 13">
    <name type="scientific">candidate division WWE3 bacterium CG_4_9_14_0_2_um_filter_48_10</name>
    <dbReference type="NCBI Taxonomy" id="1975078"/>
    <lineage>
        <taxon>Bacteria</taxon>
        <taxon>Katanobacteria</taxon>
    </lineage>
</organism>
<dbReference type="InterPro" id="IPR018163">
    <property type="entry name" value="Thr/Ala-tRNA-synth_IIc_edit"/>
</dbReference>
<dbReference type="EMBL" id="PFSK01000010">
    <property type="protein sequence ID" value="PJC23099.1"/>
    <property type="molecule type" value="Genomic_DNA"/>
</dbReference>
<feature type="domain" description="Alanyl-transfer RNA synthetases family profile" evidence="11">
    <location>
        <begin position="1"/>
        <end position="608"/>
    </location>
</feature>
<reference evidence="13" key="1">
    <citation type="submission" date="2017-09" db="EMBL/GenBank/DDBJ databases">
        <title>Depth-based differentiation of microbial function through sediment-hosted aquifers and enrichment of novel symbionts in the deep terrestrial subsurface.</title>
        <authorList>
            <person name="Probst A.J."/>
            <person name="Ladd B."/>
            <person name="Jarett J.K."/>
            <person name="Geller-Mcgrath D.E."/>
            <person name="Sieber C.M.K."/>
            <person name="Emerson J.B."/>
            <person name="Anantharaman K."/>
            <person name="Thomas B.C."/>
            <person name="Malmstrom R."/>
            <person name="Stieglmeier M."/>
            <person name="Klingl A."/>
            <person name="Woyke T."/>
            <person name="Ryan C.M."/>
            <person name="Banfield J.F."/>
        </authorList>
    </citation>
    <scope>NUCLEOTIDE SEQUENCE [LARGE SCALE GENOMIC DNA]</scope>
</reference>
<evidence type="ECO:0000256" key="9">
    <source>
        <dbReference type="ARBA" id="ARBA00023146"/>
    </source>
</evidence>
<dbReference type="SUPFAM" id="SSF55186">
    <property type="entry name" value="ThrRS/AlaRS common domain"/>
    <property type="match status" value="1"/>
</dbReference>
<keyword evidence="8" id="KW-0648">Protein biosynthesis</keyword>
<dbReference type="Pfam" id="PF01411">
    <property type="entry name" value="tRNA-synt_2c"/>
    <property type="match status" value="1"/>
</dbReference>
<keyword evidence="3" id="KW-0820">tRNA-binding</keyword>
<dbReference type="PRINTS" id="PR00980">
    <property type="entry name" value="TRNASYNTHALA"/>
</dbReference>
<dbReference type="Gene3D" id="3.30.980.10">
    <property type="entry name" value="Threonyl-trna Synthetase, Chain A, domain 2"/>
    <property type="match status" value="1"/>
</dbReference>